<reference evidence="2" key="1">
    <citation type="submission" date="2021-06" db="EMBL/GenBank/DDBJ databases">
        <title>Parelaphostrongylus tenuis whole genome reference sequence.</title>
        <authorList>
            <person name="Garwood T.J."/>
            <person name="Larsen P.A."/>
            <person name="Fountain-Jones N.M."/>
            <person name="Garbe J.R."/>
            <person name="Macchietto M.G."/>
            <person name="Kania S.A."/>
            <person name="Gerhold R.W."/>
            <person name="Richards J.E."/>
            <person name="Wolf T.M."/>
        </authorList>
    </citation>
    <scope>NUCLEOTIDE SEQUENCE</scope>
    <source>
        <strain evidence="2">MNPRO001-30</strain>
        <tissue evidence="2">Meninges</tissue>
    </source>
</reference>
<evidence type="ECO:0000313" key="2">
    <source>
        <dbReference type="EMBL" id="KAJ1365020.1"/>
    </source>
</evidence>
<name>A0AAD5QWI6_PARTN</name>
<protein>
    <submittedName>
        <fullName evidence="2">Uncharacterized protein</fullName>
    </submittedName>
</protein>
<feature type="region of interest" description="Disordered" evidence="1">
    <location>
        <begin position="27"/>
        <end position="63"/>
    </location>
</feature>
<sequence>MPREIPPLQSSSISQICGHTPVENVQAAAVQPEAESSPWRHQRTSGLERKYMPYILEEDQGEQ</sequence>
<evidence type="ECO:0000256" key="1">
    <source>
        <dbReference type="SAM" id="MobiDB-lite"/>
    </source>
</evidence>
<proteinExistence type="predicted"/>
<comment type="caution">
    <text evidence="2">The sequence shown here is derived from an EMBL/GenBank/DDBJ whole genome shotgun (WGS) entry which is preliminary data.</text>
</comment>
<evidence type="ECO:0000313" key="3">
    <source>
        <dbReference type="Proteomes" id="UP001196413"/>
    </source>
</evidence>
<dbReference type="EMBL" id="JAHQIW010005137">
    <property type="protein sequence ID" value="KAJ1365020.1"/>
    <property type="molecule type" value="Genomic_DNA"/>
</dbReference>
<gene>
    <name evidence="2" type="ORF">KIN20_025228</name>
</gene>
<keyword evidence="3" id="KW-1185">Reference proteome</keyword>
<dbReference type="AlphaFoldDB" id="A0AAD5QWI6"/>
<dbReference type="Proteomes" id="UP001196413">
    <property type="component" value="Unassembled WGS sequence"/>
</dbReference>
<accession>A0AAD5QWI6</accession>
<organism evidence="2 3">
    <name type="scientific">Parelaphostrongylus tenuis</name>
    <name type="common">Meningeal worm</name>
    <dbReference type="NCBI Taxonomy" id="148309"/>
    <lineage>
        <taxon>Eukaryota</taxon>
        <taxon>Metazoa</taxon>
        <taxon>Ecdysozoa</taxon>
        <taxon>Nematoda</taxon>
        <taxon>Chromadorea</taxon>
        <taxon>Rhabditida</taxon>
        <taxon>Rhabditina</taxon>
        <taxon>Rhabditomorpha</taxon>
        <taxon>Strongyloidea</taxon>
        <taxon>Metastrongylidae</taxon>
        <taxon>Parelaphostrongylus</taxon>
    </lineage>
</organism>